<comment type="caution">
    <text evidence="14">Lacks conserved residue(s) required for the propagation of feature annotation.</text>
</comment>
<keyword evidence="8 14" id="KW-0732">Signal</keyword>
<gene>
    <name evidence="17" type="ORF">MRATA1EN1_LOCUS22130</name>
</gene>
<protein>
    <recommendedName>
        <fullName evidence="2 14">Zona pellucida sperm-binding protein 3</fullName>
    </recommendedName>
</protein>
<feature type="signal peptide" evidence="14">
    <location>
        <begin position="1"/>
        <end position="22"/>
    </location>
</feature>
<evidence type="ECO:0000313" key="17">
    <source>
        <dbReference type="EMBL" id="CAI9173168.1"/>
    </source>
</evidence>
<keyword evidence="7 14" id="KW-0812">Transmembrane</keyword>
<comment type="function">
    <text evidence="14">Component of the zona pellucida, an extracellular matrix surrounding oocytes which mediates sperm binding, induction of the acrosome reaction and prevents post-fertilization polyspermy. The zona pellucida is composed of 3 to 4 glycoproteins, ZP1, ZP2, ZP3, and ZP4. ZP3 is essential for sperm binding and zona matrix formation.</text>
</comment>
<dbReference type="PRINTS" id="PR00023">
    <property type="entry name" value="ZPELLUCIDA"/>
</dbReference>
<dbReference type="Pfam" id="PF00100">
    <property type="entry name" value="Zona_pellucida"/>
    <property type="match status" value="1"/>
</dbReference>
<comment type="PTM">
    <text evidence="14">Proteolytically cleaved before the transmembrane segment to yield the secreted ectodomain incorporated in the zona pellucida.</text>
</comment>
<keyword evidence="10 14" id="KW-0472">Membrane</keyword>
<evidence type="ECO:0000256" key="10">
    <source>
        <dbReference type="ARBA" id="ARBA00023136"/>
    </source>
</evidence>
<keyword evidence="4 14" id="KW-0964">Secreted</keyword>
<dbReference type="InterPro" id="IPR042235">
    <property type="entry name" value="ZP-C_dom"/>
</dbReference>
<feature type="transmembrane region" description="Helical" evidence="14">
    <location>
        <begin position="381"/>
        <end position="403"/>
    </location>
</feature>
<keyword evidence="3 14" id="KW-1003">Cell membrane</keyword>
<evidence type="ECO:0000256" key="1">
    <source>
        <dbReference type="ARBA" id="ARBA00006735"/>
    </source>
</evidence>
<feature type="region of interest" description="Disordered" evidence="15">
    <location>
        <begin position="408"/>
        <end position="523"/>
    </location>
</feature>
<feature type="domain" description="ZP" evidence="16">
    <location>
        <begin position="44"/>
        <end position="306"/>
    </location>
</feature>
<dbReference type="PANTHER" id="PTHR11576">
    <property type="entry name" value="ZONA PELLUCIDA SPERM-BINDING PROTEIN 3"/>
    <property type="match status" value="1"/>
</dbReference>
<proteinExistence type="inferred from homology"/>
<evidence type="ECO:0000256" key="9">
    <source>
        <dbReference type="ARBA" id="ARBA00022989"/>
    </source>
</evidence>
<dbReference type="Proteomes" id="UP001176941">
    <property type="component" value="Chromosome 33"/>
</dbReference>
<keyword evidence="9 14" id="KW-1133">Transmembrane helix</keyword>
<evidence type="ECO:0000256" key="14">
    <source>
        <dbReference type="RuleBase" id="RU367066"/>
    </source>
</evidence>
<evidence type="ECO:0000256" key="13">
    <source>
        <dbReference type="ARBA" id="ARBA00047057"/>
    </source>
</evidence>
<evidence type="ECO:0000256" key="2">
    <source>
        <dbReference type="ARBA" id="ARBA00017980"/>
    </source>
</evidence>
<dbReference type="InterPro" id="IPR048290">
    <property type="entry name" value="ZP_chr"/>
</dbReference>
<keyword evidence="5 14" id="KW-0272">Extracellular matrix</keyword>
<evidence type="ECO:0000256" key="4">
    <source>
        <dbReference type="ARBA" id="ARBA00022525"/>
    </source>
</evidence>
<dbReference type="PROSITE" id="PS51034">
    <property type="entry name" value="ZP_2"/>
    <property type="match status" value="1"/>
</dbReference>
<evidence type="ECO:0000256" key="5">
    <source>
        <dbReference type="ARBA" id="ARBA00022530"/>
    </source>
</evidence>
<reference evidence="17" key="1">
    <citation type="submission" date="2023-04" db="EMBL/GenBank/DDBJ databases">
        <authorList>
            <consortium name="ELIXIR-Norway"/>
        </authorList>
    </citation>
    <scope>NUCLEOTIDE SEQUENCE [LARGE SCALE GENOMIC DNA]</scope>
</reference>
<comment type="similarity">
    <text evidence="1 14">Belongs to the ZP domain family. ZPC subfamily.</text>
</comment>
<dbReference type="EMBL" id="OX459969">
    <property type="protein sequence ID" value="CAI9173168.1"/>
    <property type="molecule type" value="Genomic_DNA"/>
</dbReference>
<comment type="subcellular location">
    <subcellularLocation>
        <location evidence="14">Zona pellucida</location>
    </subcellularLocation>
    <subcellularLocation>
        <location evidence="14">Cell membrane</location>
        <topology evidence="14">Single-pass type I membrane protein</topology>
    </subcellularLocation>
</comment>
<keyword evidence="6 14" id="KW-0165">Cleavage on pair of basic residues</keyword>
<evidence type="ECO:0000256" key="12">
    <source>
        <dbReference type="ARBA" id="ARBA00023180"/>
    </source>
</evidence>
<accession>A0ABN8ZGX5</accession>
<dbReference type="Gene3D" id="2.60.40.4100">
    <property type="entry name" value="Zona pellucida, ZP-C domain"/>
    <property type="match status" value="1"/>
</dbReference>
<dbReference type="Pfam" id="PF23344">
    <property type="entry name" value="ZP-N"/>
    <property type="match status" value="1"/>
</dbReference>
<evidence type="ECO:0000256" key="6">
    <source>
        <dbReference type="ARBA" id="ARBA00022685"/>
    </source>
</evidence>
<evidence type="ECO:0000259" key="16">
    <source>
        <dbReference type="PROSITE" id="PS51034"/>
    </source>
</evidence>
<evidence type="ECO:0000256" key="8">
    <source>
        <dbReference type="ARBA" id="ARBA00022729"/>
    </source>
</evidence>
<feature type="chain" id="PRO_5044980208" description="Zona pellucida sperm-binding protein 3" evidence="14">
    <location>
        <begin position="23"/>
        <end position="554"/>
    </location>
</feature>
<dbReference type="InterPro" id="IPR001507">
    <property type="entry name" value="ZP_dom"/>
</dbReference>
<dbReference type="PANTHER" id="PTHR11576:SF2">
    <property type="entry name" value="ZONA PELLUCIDA SPERM-BINDING PROTEIN 3"/>
    <property type="match status" value="1"/>
</dbReference>
<dbReference type="InterPro" id="IPR017977">
    <property type="entry name" value="ZP_dom_CS"/>
</dbReference>
<comment type="domain">
    <text evidence="14">The ZP domain is involved in the polymerization of the ZP proteins to form the zona pellucida.</text>
</comment>
<dbReference type="InterPro" id="IPR055356">
    <property type="entry name" value="ZP-N"/>
</dbReference>
<evidence type="ECO:0000256" key="11">
    <source>
        <dbReference type="ARBA" id="ARBA00023157"/>
    </source>
</evidence>
<feature type="compositionally biased region" description="Basic and acidic residues" evidence="15">
    <location>
        <begin position="465"/>
        <end position="515"/>
    </location>
</feature>
<keyword evidence="12" id="KW-0325">Glycoprotein</keyword>
<keyword evidence="18" id="KW-1185">Reference proteome</keyword>
<dbReference type="PROSITE" id="PS00682">
    <property type="entry name" value="ZP_1"/>
    <property type="match status" value="1"/>
</dbReference>
<comment type="subunit">
    <text evidence="13">Polymers of ZP2 and ZP3 organized into long filaments cross-linked by ZP1 homodimers. Interacts with ZP1 and ZP2.</text>
</comment>
<dbReference type="InterPro" id="IPR055355">
    <property type="entry name" value="ZP-C"/>
</dbReference>
<name>A0ABN8ZGX5_RANTA</name>
<organism evidence="17 18">
    <name type="scientific">Rangifer tarandus platyrhynchus</name>
    <name type="common">Svalbard reindeer</name>
    <dbReference type="NCBI Taxonomy" id="3082113"/>
    <lineage>
        <taxon>Eukaryota</taxon>
        <taxon>Metazoa</taxon>
        <taxon>Chordata</taxon>
        <taxon>Craniata</taxon>
        <taxon>Vertebrata</taxon>
        <taxon>Euteleostomi</taxon>
        <taxon>Mammalia</taxon>
        <taxon>Eutheria</taxon>
        <taxon>Laurasiatheria</taxon>
        <taxon>Artiodactyla</taxon>
        <taxon>Ruminantia</taxon>
        <taxon>Pecora</taxon>
        <taxon>Cervidae</taxon>
        <taxon>Odocoileinae</taxon>
        <taxon>Rangifer</taxon>
    </lineage>
</organism>
<evidence type="ECO:0000256" key="3">
    <source>
        <dbReference type="ARBA" id="ARBA00022475"/>
    </source>
</evidence>
<evidence type="ECO:0000256" key="7">
    <source>
        <dbReference type="ARBA" id="ARBA00022692"/>
    </source>
</evidence>
<sequence length="554" mass="61566">MGPRSRLFLCFLLWGSTGLCSPQPFWDDETERFRPSKPPTVMVECQEAQLVVTVDKDLFSTGKLIQPADLTLGPDNCEPLASADTDGVVRFEVGLHECGNILQVTDDALVYSTFLLHNPRPAGNLSILRTNRAEVPIECRYPRQGNVSSWAIQPTWVPFRTTVFSEEKLVFSLRLMEENWGTEKMMPTFQLGDRAHLQAQVHTGSHVPLRLFVDHCVATLTPDWSTSPYHTIVDFHGCLVDGLTDASSAFKAPRPRPEILQFIVDMFHFANDSRNTIYITCHLKVTPVDRVPDQLNKACSFSKSSNRWSPVEGPTDICRCCSKGRCGISGRSRRLSHREGQPVPRSRRHVTEEADVTVGPLIFLGKMSDRGVEGPTSSPPLVMLGLGLATVMTLTLAAIVLGLTGRRRAASHPGWGPGDAGETEPSWDRKGAGVGVREGWARLEKRSGVRSRGDCGDRPLGGSPRGRELRGLRDARRALGPDGWGERERRGESRRAGKGRGADPESLARREESTLSHRTRRRRRRGHRAALVRVWVLLGSASRWTAPWSRGLHF</sequence>
<dbReference type="Gene3D" id="2.60.40.3210">
    <property type="entry name" value="Zona pellucida, ZP-N domain"/>
    <property type="match status" value="1"/>
</dbReference>
<feature type="transmembrane region" description="Helical" evidence="14">
    <location>
        <begin position="530"/>
        <end position="546"/>
    </location>
</feature>
<evidence type="ECO:0000256" key="15">
    <source>
        <dbReference type="SAM" id="MobiDB-lite"/>
    </source>
</evidence>
<feature type="compositionally biased region" description="Basic and acidic residues" evidence="15">
    <location>
        <begin position="439"/>
        <end position="457"/>
    </location>
</feature>
<evidence type="ECO:0000313" key="18">
    <source>
        <dbReference type="Proteomes" id="UP001176941"/>
    </source>
</evidence>
<keyword evidence="11 14" id="KW-1015">Disulfide bond</keyword>
<dbReference type="SMART" id="SM00241">
    <property type="entry name" value="ZP"/>
    <property type="match status" value="1"/>
</dbReference>